<dbReference type="Pfam" id="PF20434">
    <property type="entry name" value="BD-FAE"/>
    <property type="match status" value="1"/>
</dbReference>
<evidence type="ECO:0000259" key="3">
    <source>
        <dbReference type="Pfam" id="PF20434"/>
    </source>
</evidence>
<keyword evidence="2" id="KW-0732">Signal</keyword>
<feature type="signal peptide" evidence="2">
    <location>
        <begin position="1"/>
        <end position="21"/>
    </location>
</feature>
<evidence type="ECO:0000313" key="4">
    <source>
        <dbReference type="EMBL" id="SFJ78407.1"/>
    </source>
</evidence>
<dbReference type="InterPro" id="IPR050300">
    <property type="entry name" value="GDXG_lipolytic_enzyme"/>
</dbReference>
<proteinExistence type="predicted"/>
<dbReference type="Gene3D" id="3.40.50.1820">
    <property type="entry name" value="alpha/beta hydrolase"/>
    <property type="match status" value="1"/>
</dbReference>
<dbReference type="PANTHER" id="PTHR48081:SF13">
    <property type="entry name" value="ALPHA_BETA HYDROLASE"/>
    <property type="match status" value="1"/>
</dbReference>
<feature type="chain" id="PRO_5011504495" evidence="2">
    <location>
        <begin position="22"/>
        <end position="267"/>
    </location>
</feature>
<dbReference type="PROSITE" id="PS51257">
    <property type="entry name" value="PROKAR_LIPOPROTEIN"/>
    <property type="match status" value="1"/>
</dbReference>
<feature type="domain" description="BD-FAE-like" evidence="3">
    <location>
        <begin position="41"/>
        <end position="221"/>
    </location>
</feature>
<name>A0A1I3U9E4_9RHOB</name>
<reference evidence="4 5" key="1">
    <citation type="submission" date="2016-10" db="EMBL/GenBank/DDBJ databases">
        <authorList>
            <person name="de Groot N.N."/>
        </authorList>
    </citation>
    <scope>NUCLEOTIDE SEQUENCE [LARGE SCALE GENOMIC DNA]</scope>
    <source>
        <strain evidence="4 5">DSM 19073</strain>
    </source>
</reference>
<accession>A0A1I3U9E4</accession>
<evidence type="ECO:0000256" key="1">
    <source>
        <dbReference type="ARBA" id="ARBA00022801"/>
    </source>
</evidence>
<evidence type="ECO:0000313" key="5">
    <source>
        <dbReference type="Proteomes" id="UP000199110"/>
    </source>
</evidence>
<dbReference type="AlphaFoldDB" id="A0A1I3U9E4"/>
<gene>
    <name evidence="4" type="ORF">SAMN04488095_3642</name>
</gene>
<dbReference type="SUPFAM" id="SSF53474">
    <property type="entry name" value="alpha/beta-Hydrolases"/>
    <property type="match status" value="1"/>
</dbReference>
<organism evidence="4 5">
    <name type="scientific">Jannaschia pohangensis</name>
    <dbReference type="NCBI Taxonomy" id="390807"/>
    <lineage>
        <taxon>Bacteria</taxon>
        <taxon>Pseudomonadati</taxon>
        <taxon>Pseudomonadota</taxon>
        <taxon>Alphaproteobacteria</taxon>
        <taxon>Rhodobacterales</taxon>
        <taxon>Roseobacteraceae</taxon>
        <taxon>Jannaschia</taxon>
    </lineage>
</organism>
<sequence length="267" mass="27811">MLRSCLGFLFLVLAACNTASGPGVTTVTYCGSQKMQIHGARDAALPTVLYVHGGGWESGDRTTGFERRMIAPLNDAGIVVATIDYRLAPAHLHPSQIEDVTCALRSLASDGADLGIDAGRIGIMGDSAGGHLAALAALSGDRFGGVPGIEAVATFYGVFDLVNLEPSLAVAAVAQNFPTPEARISGTPLLDIDGTAPPFLIAHGREDRFVNLAQSVKLAQLLINAGHRPILAVVENADHGFVPRGGVPDPSVEQVIALTVAFFQDHL</sequence>
<dbReference type="InterPro" id="IPR029058">
    <property type="entry name" value="AB_hydrolase_fold"/>
</dbReference>
<evidence type="ECO:0000256" key="2">
    <source>
        <dbReference type="SAM" id="SignalP"/>
    </source>
</evidence>
<dbReference type="GO" id="GO:0016787">
    <property type="term" value="F:hydrolase activity"/>
    <property type="evidence" value="ECO:0007669"/>
    <property type="project" value="UniProtKB-KW"/>
</dbReference>
<dbReference type="Proteomes" id="UP000199110">
    <property type="component" value="Unassembled WGS sequence"/>
</dbReference>
<protein>
    <submittedName>
        <fullName evidence="4">Acetyl esterase/lipase</fullName>
    </submittedName>
</protein>
<dbReference type="STRING" id="390807.SAMN04488095_3642"/>
<keyword evidence="1" id="KW-0378">Hydrolase</keyword>
<dbReference type="InterPro" id="IPR049492">
    <property type="entry name" value="BD-FAE-like_dom"/>
</dbReference>
<dbReference type="PANTHER" id="PTHR48081">
    <property type="entry name" value="AB HYDROLASE SUPERFAMILY PROTEIN C4A8.06C"/>
    <property type="match status" value="1"/>
</dbReference>
<dbReference type="RefSeq" id="WP_175484953.1">
    <property type="nucleotide sequence ID" value="NZ_FORA01000007.1"/>
</dbReference>
<dbReference type="EMBL" id="FORA01000007">
    <property type="protein sequence ID" value="SFJ78407.1"/>
    <property type="molecule type" value="Genomic_DNA"/>
</dbReference>
<keyword evidence="5" id="KW-1185">Reference proteome</keyword>